<evidence type="ECO:0000313" key="2">
    <source>
        <dbReference type="Proteomes" id="UP000805193"/>
    </source>
</evidence>
<dbReference type="Proteomes" id="UP000805193">
    <property type="component" value="Unassembled WGS sequence"/>
</dbReference>
<evidence type="ECO:0000313" key="1">
    <source>
        <dbReference type="EMBL" id="KAG0432302.1"/>
    </source>
</evidence>
<organism evidence="1 2">
    <name type="scientific">Ixodes persulcatus</name>
    <name type="common">Taiga tick</name>
    <dbReference type="NCBI Taxonomy" id="34615"/>
    <lineage>
        <taxon>Eukaryota</taxon>
        <taxon>Metazoa</taxon>
        <taxon>Ecdysozoa</taxon>
        <taxon>Arthropoda</taxon>
        <taxon>Chelicerata</taxon>
        <taxon>Arachnida</taxon>
        <taxon>Acari</taxon>
        <taxon>Parasitiformes</taxon>
        <taxon>Ixodida</taxon>
        <taxon>Ixodoidea</taxon>
        <taxon>Ixodidae</taxon>
        <taxon>Ixodinae</taxon>
        <taxon>Ixodes</taxon>
    </lineage>
</organism>
<sequence>ALVQKGLQPCITKLTPAEVAAMDGRSALPCVKVIEQLHRALHYQFSPVWDQVLFVWAACFEVLGKLFHSHMKESLRLMGEMRDSSSSQNYAVIERAIGSAIKTMGPGPVLETIPLKLMGVDGPLDFDRSWLLPILRDNVRNTQLAFFASYFLPLAEALHKQVEKQDQSLAIVKTYEVLEKQVWSLLPGFCTGTTDVQESFGGIARTLGIYLNTRPDLRLDIMSGLRLLINTSSTNAEHTRELSTYAKNFLPIFFNIYTTETSSLTEEGVRLAAYDTIKVFVSIADDVLCTQLFLNASKKLSAEGLTPFGKHAILDLARSLVCKMSAENVERLYLMAKSEVGNAERRIQKKAYRVLEEVCRGPTPACKAFLENNVADLKALLLDNLRTTKPGSRAPRLRCLGLLLDNLSVEHKAFASSVLSEAVLCVKVNANKVRQAALEVILGVGKAFVRWQLEDPSGAIKDLLSQLTAGFTGSAYLVSCTVLALSNVLHQFKGQYSPEVLKGIIGAVDILMGSHNREIVQAALYFVRMLFVILDSQELSLNLQHLVSRLCSISGDIQKHFRIKLRNIFVKLIRKFGYETIVGMLPETHRKLVSNIRKVEERKKRRKQQHGDHDAESGNEDLEKDEIAAAKTGTEGIEEILQDTSDEEDSDDEVDRRKKKKALRKSTRAWIEEQGENDIVDFLDASAGKKITSTDPKSAPKKKGKCSFDVTEDGRLLIVDERLKPRKKEGSASDVEEDANDLLEALSHYKQNPKRRQSTDLSAGEGTSGTSRAMDISDIISGKIDSDEEKQYFVPYVQCGERDFLDTAIKKALSAKEITQKEHKGQGLWICLKLLHGDNKQVREENPHLVSGTTAVARKMGFPEVILPGDVRNDLYLTLVQAEFSKGTKSSDRNIEVTVKVCNEKGTIIPGVISVGSGSENLDEYHSVIYYHEDRPRWMETFKIAVPIELFYSAHLLFMFKHRSSNEAKDRAEKPFAMSFVKLMQENGTTLNDEVHELLVYRLDHKRHAETDTTYLTLPATRAEFNAIVQNSSTPNVQPNKAQLASFQAGGISLAIKDSFQISTLVCSTKLTQNVDLLGLLKWWTLPENLQKNLHALMKVDGEEVVKFLQDILDALFDILMKNSDSDLYDNLVFEALVFIICLISDRKYLHFKPVLDLYIEETFSATLAYNKLIVVLKYYIDNINLETQETESLLMRAMKSIEYIFKFIVHSRKLFAHLNEGKGTQLFEQSLEELLKSITGMMLHKADAVLLIQGACLKYFPATIPDILRVFNAEQLSHIITELINNLPPERLKKQKMMCVNDIVHSELFTLPKCRAILLPMINSHVQLLMEKGDELELCVKILSDIMVVLHGHDRAQTVDDISQVMLSVLRTVIQTVIKTDRSLSIVGNIVALMVAILRQMSKHHYQIYLDHFPTNTDLLDFLMEILLVFKDLVSKNVYPKDWNDMIMLQNNVMLKALRYFSHTIRDRFTNPFDYQVWNNYFHCAIAFLTQDALQLENFSHNKRNKIVARYKDMRRETGFEIRKMWFNLGQNKIHFVPGMIGPFLEMTMIPEAELRKATIPIFFDMMQCEFYSPRKSISFHQNDCYVHNLDIKGNFQEFENEMITKLDVLVEGGRGDQQYQDFLQQILYDLCENHTALHDAGLKFIRIVVRLMKRLLEYRTIITDENKENRMSCTVNLLEFYHEINRQEMYIRYLHKLCDLHLECDNYIEAAFTLQLHAKLLRWSDEGLPSLLRSAKYPECETNRELKERLYYEILDHFDKGKLWEAGLMLCKELLAQYENETFDYGQLSMLHARMATFYQNIMRHLRPEPEYFRVAYYGRSFPAFLQNKVFVYRGKEYERLSDFSTRLLNQFPNAMLLTKLTIPGKDVTESQCQYLQINKVDPVMNNPQRFQNKPVHDQILKYYR</sequence>
<feature type="non-terminal residue" evidence="1">
    <location>
        <position position="1907"/>
    </location>
</feature>
<gene>
    <name evidence="1" type="ORF">HPB47_020969</name>
</gene>
<protein>
    <submittedName>
        <fullName evidence="1">Uncharacterized protein</fullName>
    </submittedName>
</protein>
<feature type="non-terminal residue" evidence="1">
    <location>
        <position position="1"/>
    </location>
</feature>
<reference evidence="1 2" key="1">
    <citation type="journal article" date="2020" name="Cell">
        <title>Large-Scale Comparative Analyses of Tick Genomes Elucidate Their Genetic Diversity and Vector Capacities.</title>
        <authorList>
            <consortium name="Tick Genome and Microbiome Consortium (TIGMIC)"/>
            <person name="Jia N."/>
            <person name="Wang J."/>
            <person name="Shi W."/>
            <person name="Du L."/>
            <person name="Sun Y."/>
            <person name="Zhan W."/>
            <person name="Jiang J.F."/>
            <person name="Wang Q."/>
            <person name="Zhang B."/>
            <person name="Ji P."/>
            <person name="Bell-Sakyi L."/>
            <person name="Cui X.M."/>
            <person name="Yuan T.T."/>
            <person name="Jiang B.G."/>
            <person name="Yang W.F."/>
            <person name="Lam T.T."/>
            <person name="Chang Q.C."/>
            <person name="Ding S.J."/>
            <person name="Wang X.J."/>
            <person name="Zhu J.G."/>
            <person name="Ruan X.D."/>
            <person name="Zhao L."/>
            <person name="Wei J.T."/>
            <person name="Ye R.Z."/>
            <person name="Que T.C."/>
            <person name="Du C.H."/>
            <person name="Zhou Y.H."/>
            <person name="Cheng J.X."/>
            <person name="Dai P.F."/>
            <person name="Guo W.B."/>
            <person name="Han X.H."/>
            <person name="Huang E.J."/>
            <person name="Li L.F."/>
            <person name="Wei W."/>
            <person name="Gao Y.C."/>
            <person name="Liu J.Z."/>
            <person name="Shao H.Z."/>
            <person name="Wang X."/>
            <person name="Wang C.C."/>
            <person name="Yang T.C."/>
            <person name="Huo Q.B."/>
            <person name="Li W."/>
            <person name="Chen H.Y."/>
            <person name="Chen S.E."/>
            <person name="Zhou L.G."/>
            <person name="Ni X.B."/>
            <person name="Tian J.H."/>
            <person name="Sheng Y."/>
            <person name="Liu T."/>
            <person name="Pan Y.S."/>
            <person name="Xia L.Y."/>
            <person name="Li J."/>
            <person name="Zhao F."/>
            <person name="Cao W.C."/>
        </authorList>
    </citation>
    <scope>NUCLEOTIDE SEQUENCE [LARGE SCALE GENOMIC DNA]</scope>
    <source>
        <strain evidence="1">Iper-2018</strain>
    </source>
</reference>
<proteinExistence type="predicted"/>
<name>A0AC60QEQ5_IXOPE</name>
<comment type="caution">
    <text evidence="1">The sequence shown here is derived from an EMBL/GenBank/DDBJ whole genome shotgun (WGS) entry which is preliminary data.</text>
</comment>
<dbReference type="EMBL" id="JABSTQ010009162">
    <property type="protein sequence ID" value="KAG0432302.1"/>
    <property type="molecule type" value="Genomic_DNA"/>
</dbReference>
<accession>A0AC60QEQ5</accession>
<keyword evidence="2" id="KW-1185">Reference proteome</keyword>